<evidence type="ECO:0000313" key="2">
    <source>
        <dbReference type="Proteomes" id="UP000887540"/>
    </source>
</evidence>
<proteinExistence type="predicted"/>
<keyword evidence="2" id="KW-1185">Reference proteome</keyword>
<accession>A0A914DDJ9</accession>
<evidence type="ECO:0000313" key="3">
    <source>
        <dbReference type="WBParaSite" id="ACRNAN_scaffold24.g18199.t1"/>
    </source>
</evidence>
<dbReference type="WBParaSite" id="ACRNAN_scaffold24.g18199.t1">
    <property type="protein sequence ID" value="ACRNAN_scaffold24.g18199.t1"/>
    <property type="gene ID" value="ACRNAN_scaffold24.g18199"/>
</dbReference>
<feature type="region of interest" description="Disordered" evidence="1">
    <location>
        <begin position="34"/>
        <end position="57"/>
    </location>
</feature>
<dbReference type="Proteomes" id="UP000887540">
    <property type="component" value="Unplaced"/>
</dbReference>
<evidence type="ECO:0000256" key="1">
    <source>
        <dbReference type="SAM" id="MobiDB-lite"/>
    </source>
</evidence>
<sequence length="1087" mass="117964">MLGAAGDEDAIANHFHYWRLRHELEIGLGRRPASFRTGPIESRPTGEATPAGDNISSSASIHRDTEAIQLTDQIDLLVRQTALAQALIATGAEVGEEEVWEAISIVMNLFPPIAGKRPDHSVHSLRSKRRELHTLAIDTFEAVSLQLVGRYERAMSRKFVSQPREWHAALRVALGVKLNIAGVAPDWLSEALAAFESEAPEQGVNGALVDLVALVDAYSLLGRTEEAQRVCLNIWRTAFGLGSRNDYQLARWVQWLGSAAPRLDNLDDEAAWLTRVLVAAQPLTDQGIGAEHLPEVLAGASPRTALNTFEYLVAHGTVSHTIAMGNLLASLLRHGSSDRETIELVSEVTGSIVAAASNSFHPELAAALAERASPRLLGTLKAGLLKVALPTTREMWVQALTTAPAPEAPDVDGSDDYGGLELRNGTRLPRSEVRKVSSDLDSLRALIAEESTSSYFDWIPVLDRNFAEAQAHAVAEVFIGTPHEAKVLVWAAEREYREGRIQSSQELAGTALALAPLDAWSSVRGTVRRDAIRVLVTCGAMTPTGAAQDFVRFVTEEHWYSSMLNTDVDEIFAAFGVDTSGSGYWETVREYLEALSENLELPPPPEAPMLKWWLSATVPGQRSASPLTADQAIAELAAMHLTHPAWAVREGTAEVVVSALKRGSKAVVDALIRLFDAAATDDVLESVASCLAAAGPVRDAALDPLRARIATHRSMVIRRLSAPDARTHELRIARPLPAVYRLQLLDIDGPEPETRFGVDPPFLEPFRDGYLLLSKYCDLDVNTLLAVAGQYATKALASLPESKSAMGALLDASMKLTHPSSVVLASRSAFGYVLGDLVDSGRLGPLPPHAERALRTGDIAMVGRGCDRMPNMLPAHPPAGHDQTPEAWAAGAEARLDEYVRSSRTGPDQIVGARSDLAVLNWPHVEERFACDLVRRGEASARTAIRINTRTSDLAELPHPPADTDTVPFLLRNQSNAFMERRANWLAVHPSLASTLNWNPDLEYLGGWQTRMGRPAALTTIWTNGSWGRQGQMFDDAVSEGCAVVLTPDGLAEATALLGPLDLIFRLSRFDHHGEGLETTVARRVEL</sequence>
<name>A0A914DDJ9_9BILA</name>
<protein>
    <submittedName>
        <fullName evidence="3">Uncharacterized protein</fullName>
    </submittedName>
</protein>
<reference evidence="3" key="1">
    <citation type="submission" date="2022-11" db="UniProtKB">
        <authorList>
            <consortium name="WormBaseParasite"/>
        </authorList>
    </citation>
    <scope>IDENTIFICATION</scope>
</reference>
<dbReference type="AlphaFoldDB" id="A0A914DDJ9"/>
<organism evidence="2 3">
    <name type="scientific">Acrobeloides nanus</name>
    <dbReference type="NCBI Taxonomy" id="290746"/>
    <lineage>
        <taxon>Eukaryota</taxon>
        <taxon>Metazoa</taxon>
        <taxon>Ecdysozoa</taxon>
        <taxon>Nematoda</taxon>
        <taxon>Chromadorea</taxon>
        <taxon>Rhabditida</taxon>
        <taxon>Tylenchina</taxon>
        <taxon>Cephalobomorpha</taxon>
        <taxon>Cephaloboidea</taxon>
        <taxon>Cephalobidae</taxon>
        <taxon>Acrobeloides</taxon>
    </lineage>
</organism>